<accession>A0ABP1QCS7</accession>
<reference evidence="1 2" key="1">
    <citation type="submission" date="2024-08" db="EMBL/GenBank/DDBJ databases">
        <authorList>
            <person name="Cucini C."/>
            <person name="Frati F."/>
        </authorList>
    </citation>
    <scope>NUCLEOTIDE SEQUENCE [LARGE SCALE GENOMIC DNA]</scope>
</reference>
<evidence type="ECO:0000313" key="2">
    <source>
        <dbReference type="Proteomes" id="UP001642540"/>
    </source>
</evidence>
<protein>
    <submittedName>
        <fullName evidence="1">Uncharacterized protein</fullName>
    </submittedName>
</protein>
<gene>
    <name evidence="1" type="ORF">ODALV1_LOCUS9303</name>
</gene>
<comment type="caution">
    <text evidence="1">The sequence shown here is derived from an EMBL/GenBank/DDBJ whole genome shotgun (WGS) entry which is preliminary data.</text>
</comment>
<keyword evidence="2" id="KW-1185">Reference proteome</keyword>
<sequence length="79" mass="8700">MRAFLLIFSVAGSVIDVILGEYKLISGVLELEKLYRLGTLAVMWRFMDEIKAGDFDNSKLNFGTEAGSSNVFGSFSNAQ</sequence>
<dbReference type="Proteomes" id="UP001642540">
    <property type="component" value="Unassembled WGS sequence"/>
</dbReference>
<dbReference type="EMBL" id="CAXLJM020000027">
    <property type="protein sequence ID" value="CAL8096231.1"/>
    <property type="molecule type" value="Genomic_DNA"/>
</dbReference>
<organism evidence="1 2">
    <name type="scientific">Orchesella dallaii</name>
    <dbReference type="NCBI Taxonomy" id="48710"/>
    <lineage>
        <taxon>Eukaryota</taxon>
        <taxon>Metazoa</taxon>
        <taxon>Ecdysozoa</taxon>
        <taxon>Arthropoda</taxon>
        <taxon>Hexapoda</taxon>
        <taxon>Collembola</taxon>
        <taxon>Entomobryomorpha</taxon>
        <taxon>Entomobryoidea</taxon>
        <taxon>Orchesellidae</taxon>
        <taxon>Orchesellinae</taxon>
        <taxon>Orchesella</taxon>
    </lineage>
</organism>
<evidence type="ECO:0000313" key="1">
    <source>
        <dbReference type="EMBL" id="CAL8096231.1"/>
    </source>
</evidence>
<name>A0ABP1QCS7_9HEXA</name>
<proteinExistence type="predicted"/>